<evidence type="ECO:0000256" key="8">
    <source>
        <dbReference type="ARBA" id="ARBA00048555"/>
    </source>
</evidence>
<evidence type="ECO:0000256" key="6">
    <source>
        <dbReference type="ARBA" id="ARBA00033334"/>
    </source>
</evidence>
<dbReference type="Gene3D" id="3.40.50.300">
    <property type="entry name" value="P-loop containing nucleotide triphosphate hydrolases"/>
    <property type="match status" value="1"/>
</dbReference>
<dbReference type="GO" id="GO:0005524">
    <property type="term" value="F:ATP binding"/>
    <property type="evidence" value="ECO:0007669"/>
    <property type="project" value="InterPro"/>
</dbReference>
<comment type="pathway">
    <text evidence="1">Cofactor biosynthesis; adenosylcobalamin biosynthesis; adenosylcobalamin from cob(II)yrinate a,c-diamide: step 2/7.</text>
</comment>
<dbReference type="PANTHER" id="PTHR46638">
    <property type="entry name" value="CORRINOID ADENOSYLTRANSFERASE"/>
    <property type="match status" value="1"/>
</dbReference>
<dbReference type="SUPFAM" id="SSF52540">
    <property type="entry name" value="P-loop containing nucleoside triphosphate hydrolases"/>
    <property type="match status" value="1"/>
</dbReference>
<evidence type="ECO:0000256" key="2">
    <source>
        <dbReference type="ARBA" id="ARBA00007487"/>
    </source>
</evidence>
<evidence type="ECO:0000256" key="1">
    <source>
        <dbReference type="ARBA" id="ARBA00005121"/>
    </source>
</evidence>
<evidence type="ECO:0000313" key="11">
    <source>
        <dbReference type="Proteomes" id="UP000217431"/>
    </source>
</evidence>
<dbReference type="AlphaFoldDB" id="A0A0T7APW9"/>
<dbReference type="GO" id="GO:0008817">
    <property type="term" value="F:corrinoid adenosyltransferase activity"/>
    <property type="evidence" value="ECO:0007669"/>
    <property type="project" value="UniProtKB-EC"/>
</dbReference>
<protein>
    <recommendedName>
        <fullName evidence="3">corrinoid adenosyltransferase</fullName>
        <ecNumber evidence="3">2.5.1.17</ecNumber>
    </recommendedName>
    <alternativeName>
        <fullName evidence="5">Cob(II)alamin adenosyltransferase</fullName>
    </alternativeName>
    <alternativeName>
        <fullName evidence="7">Cob(II)yrinic acid a,c-diamide adenosyltransferase</fullName>
    </alternativeName>
    <alternativeName>
        <fullName evidence="6">Cobinamide/cobalamin adenosyltransferase</fullName>
    </alternativeName>
</protein>
<reference evidence="10 11" key="1">
    <citation type="journal article" date="2016" name="DNA Res.">
        <title>The complete genome sequencing of Prevotella intermedia strain OMA14 and a subsequent fine-scale, intra-species genomic comparison reveal an unusual amplification of conjugative and mobile transposons and identify a novel Prevotella-lineage-specific repeat.</title>
        <authorList>
            <person name="Naito M."/>
            <person name="Ogura Y."/>
            <person name="Itoh T."/>
            <person name="Shoji M."/>
            <person name="Okamoto M."/>
            <person name="Hayashi T."/>
            <person name="Nakayama K."/>
        </authorList>
    </citation>
    <scope>NUCLEOTIDE SEQUENCE [LARGE SCALE GENOMIC DNA]</scope>
    <source>
        <strain evidence="10 11">OMA14</strain>
    </source>
</reference>
<organism evidence="10 11">
    <name type="scientific">Prevotella intermedia</name>
    <dbReference type="NCBI Taxonomy" id="28131"/>
    <lineage>
        <taxon>Bacteria</taxon>
        <taxon>Pseudomonadati</taxon>
        <taxon>Bacteroidota</taxon>
        <taxon>Bacteroidia</taxon>
        <taxon>Bacteroidales</taxon>
        <taxon>Prevotellaceae</taxon>
        <taxon>Prevotella</taxon>
    </lineage>
</organism>
<dbReference type="EC" id="2.5.1.17" evidence="3"/>
<gene>
    <name evidence="10" type="ORF">PIOMA14_II_0663</name>
</gene>
<dbReference type="InterPro" id="IPR027417">
    <property type="entry name" value="P-loop_NTPase"/>
</dbReference>
<name>A0A0T7APW9_PREIN</name>
<comment type="function">
    <text evidence="4">Required for both de novo synthesis of the corrin ring for the assimilation of exogenous corrinoids. Participates in the adenosylation of a variety of incomplete and complete corrinoids.</text>
</comment>
<dbReference type="EMBL" id="AP014598">
    <property type="protein sequence ID" value="BAU19167.1"/>
    <property type="molecule type" value="Genomic_DNA"/>
</dbReference>
<evidence type="ECO:0000256" key="4">
    <source>
        <dbReference type="ARBA" id="ARBA00024929"/>
    </source>
</evidence>
<dbReference type="NCBIfam" id="NF004637">
    <property type="entry name" value="PRK05986.1"/>
    <property type="match status" value="1"/>
</dbReference>
<accession>A0A0T7APW9</accession>
<evidence type="ECO:0000256" key="7">
    <source>
        <dbReference type="ARBA" id="ARBA00033354"/>
    </source>
</evidence>
<evidence type="ECO:0000256" key="3">
    <source>
        <dbReference type="ARBA" id="ARBA00012454"/>
    </source>
</evidence>
<dbReference type="Pfam" id="PF02572">
    <property type="entry name" value="CobA_CobO_BtuR"/>
    <property type="match status" value="1"/>
</dbReference>
<comment type="catalytic activity">
    <reaction evidence="8">
        <text>2 cob(II)yrinate a,c diamide + reduced [electron-transfer flavoprotein] + 2 ATP = 2 adenosylcob(III)yrinate a,c-diamide + 2 triphosphate + oxidized [electron-transfer flavoprotein] + 3 H(+)</text>
        <dbReference type="Rhea" id="RHEA:11528"/>
        <dbReference type="Rhea" id="RHEA-COMP:10685"/>
        <dbReference type="Rhea" id="RHEA-COMP:10686"/>
        <dbReference type="ChEBI" id="CHEBI:15378"/>
        <dbReference type="ChEBI" id="CHEBI:18036"/>
        <dbReference type="ChEBI" id="CHEBI:30616"/>
        <dbReference type="ChEBI" id="CHEBI:57692"/>
        <dbReference type="ChEBI" id="CHEBI:58307"/>
        <dbReference type="ChEBI" id="CHEBI:58503"/>
        <dbReference type="ChEBI" id="CHEBI:58537"/>
        <dbReference type="EC" id="2.5.1.17"/>
    </reaction>
</comment>
<dbReference type="PANTHER" id="PTHR46638:SF1">
    <property type="entry name" value="CORRINOID ADENOSYLTRANSFERASE"/>
    <property type="match status" value="1"/>
</dbReference>
<proteinExistence type="inferred from homology"/>
<dbReference type="InterPro" id="IPR003724">
    <property type="entry name" value="CblAdoTrfase_CobA"/>
</dbReference>
<dbReference type="Proteomes" id="UP000217431">
    <property type="component" value="Chromosome II"/>
</dbReference>
<evidence type="ECO:0000313" key="10">
    <source>
        <dbReference type="EMBL" id="BAU19167.1"/>
    </source>
</evidence>
<evidence type="ECO:0000256" key="9">
    <source>
        <dbReference type="ARBA" id="ARBA00048692"/>
    </source>
</evidence>
<dbReference type="GO" id="GO:0009236">
    <property type="term" value="P:cobalamin biosynthetic process"/>
    <property type="evidence" value="ECO:0007669"/>
    <property type="project" value="InterPro"/>
</dbReference>
<comment type="similarity">
    <text evidence="2">Belongs to the Cob(I)alamin adenosyltransferase family.</text>
</comment>
<sequence length="208" mass="23725">MSAKKMVSRGQVHVYTGDGKGKTTAAFGLALRACMSGKKVFIGQFIKSMRYNETRIADLFENISVELFGCGCMLMRAPDEADKQRAQEGLRKCAECLKSGDWDMVVFDEITIALNMELIGIDELIKALDNRATKTEVVLTGRYAPQRLIDYADLVTDMQEVKHYYCQQRTFVARRHRPISTQKKANNRLFPYRKLSPEYDNESFVLSK</sequence>
<dbReference type="CDD" id="cd00561">
    <property type="entry name" value="CobA_ACA"/>
    <property type="match status" value="1"/>
</dbReference>
<keyword evidence="10" id="KW-0808">Transferase</keyword>
<comment type="catalytic activity">
    <reaction evidence="9">
        <text>2 cob(II)alamin + reduced [electron-transfer flavoprotein] + 2 ATP = 2 adenosylcob(III)alamin + 2 triphosphate + oxidized [electron-transfer flavoprotein] + 3 H(+)</text>
        <dbReference type="Rhea" id="RHEA:28671"/>
        <dbReference type="Rhea" id="RHEA-COMP:10685"/>
        <dbReference type="Rhea" id="RHEA-COMP:10686"/>
        <dbReference type="ChEBI" id="CHEBI:15378"/>
        <dbReference type="ChEBI" id="CHEBI:16304"/>
        <dbReference type="ChEBI" id="CHEBI:18036"/>
        <dbReference type="ChEBI" id="CHEBI:18408"/>
        <dbReference type="ChEBI" id="CHEBI:30616"/>
        <dbReference type="ChEBI" id="CHEBI:57692"/>
        <dbReference type="ChEBI" id="CHEBI:58307"/>
        <dbReference type="EC" id="2.5.1.17"/>
    </reaction>
</comment>
<evidence type="ECO:0000256" key="5">
    <source>
        <dbReference type="ARBA" id="ARBA00031529"/>
    </source>
</evidence>